<evidence type="ECO:0000256" key="6">
    <source>
        <dbReference type="ARBA" id="ARBA00022485"/>
    </source>
</evidence>
<evidence type="ECO:0000256" key="2">
    <source>
        <dbReference type="ARBA" id="ARBA00011238"/>
    </source>
</evidence>
<dbReference type="PROSITE" id="PS51379">
    <property type="entry name" value="4FE4S_FER_2"/>
    <property type="match status" value="2"/>
</dbReference>
<dbReference type="CDD" id="cd02008">
    <property type="entry name" value="TPP_IOR_alpha"/>
    <property type="match status" value="1"/>
</dbReference>
<comment type="subunit">
    <text evidence="2">Heterodimer of the IorA and IorB subunits.</text>
</comment>
<gene>
    <name evidence="17" type="ORF">LY60_01952</name>
</gene>
<evidence type="ECO:0000256" key="10">
    <source>
        <dbReference type="ARBA" id="ARBA00023004"/>
    </source>
</evidence>
<feature type="binding site" evidence="15">
    <location>
        <position position="574"/>
    </location>
    <ligand>
        <name>[4Fe-4S] cluster</name>
        <dbReference type="ChEBI" id="CHEBI:49883"/>
        <label>2</label>
    </ligand>
</feature>
<dbReference type="GO" id="GO:0046872">
    <property type="term" value="F:metal ion binding"/>
    <property type="evidence" value="ECO:0007669"/>
    <property type="project" value="UniProtKB-UniRule"/>
</dbReference>
<evidence type="ECO:0000256" key="7">
    <source>
        <dbReference type="ARBA" id="ARBA00022723"/>
    </source>
</evidence>
<accession>A0A562JC35</accession>
<feature type="binding site" evidence="15">
    <location>
        <position position="584"/>
    </location>
    <ligand>
        <name>[4Fe-4S] cluster</name>
        <dbReference type="ChEBI" id="CHEBI:49883"/>
        <label>1</label>
    </ligand>
</feature>
<feature type="binding site" evidence="15">
    <location>
        <position position="577"/>
    </location>
    <ligand>
        <name>[4Fe-4S] cluster</name>
        <dbReference type="ChEBI" id="CHEBI:49883"/>
        <label>2</label>
    </ligand>
</feature>
<dbReference type="InterPro" id="IPR002880">
    <property type="entry name" value="Pyrv_Fd/Flavodoxin_OxRdtase_N"/>
</dbReference>
<dbReference type="CDD" id="cd07034">
    <property type="entry name" value="TPP_PYR_PFOR_IOR-alpha_like"/>
    <property type="match status" value="1"/>
</dbReference>
<feature type="binding site" evidence="15">
    <location>
        <position position="547"/>
    </location>
    <ligand>
        <name>[4Fe-4S] cluster</name>
        <dbReference type="ChEBI" id="CHEBI:49883"/>
        <label>1</label>
    </ligand>
</feature>
<dbReference type="Pfam" id="PF01855">
    <property type="entry name" value="POR_N"/>
    <property type="match status" value="1"/>
</dbReference>
<dbReference type="Gene3D" id="3.30.70.20">
    <property type="match status" value="1"/>
</dbReference>
<evidence type="ECO:0000313" key="17">
    <source>
        <dbReference type="EMBL" id="TWH80690.1"/>
    </source>
</evidence>
<keyword evidence="5 14" id="KW-0813">Transport</keyword>
<evidence type="ECO:0000256" key="13">
    <source>
        <dbReference type="ARBA" id="ARBA00048332"/>
    </source>
</evidence>
<proteinExistence type="predicted"/>
<evidence type="ECO:0000256" key="4">
    <source>
        <dbReference type="ARBA" id="ARBA00017710"/>
    </source>
</evidence>
<comment type="function">
    <text evidence="1 14">Catalyzes the ferredoxin-dependent oxidative decarboxylation of arylpyruvates.</text>
</comment>
<feature type="binding site" evidence="15">
    <location>
        <position position="550"/>
    </location>
    <ligand>
        <name>[4Fe-4S] cluster</name>
        <dbReference type="ChEBI" id="CHEBI:49883"/>
        <label>1</label>
    </ligand>
</feature>
<dbReference type="Gene3D" id="3.40.50.970">
    <property type="match status" value="2"/>
</dbReference>
<evidence type="ECO:0000256" key="8">
    <source>
        <dbReference type="ARBA" id="ARBA00022982"/>
    </source>
</evidence>
<dbReference type="PANTHER" id="PTHR43710:SF5">
    <property type="entry name" value="INDOLEPYRUVATE FERREDOXIN OXIDOREDUCTASE ALPHA SUBUNIT"/>
    <property type="match status" value="1"/>
</dbReference>
<dbReference type="InterPro" id="IPR017896">
    <property type="entry name" value="4Fe4S_Fe-S-bd"/>
</dbReference>
<keyword evidence="18" id="KW-1185">Reference proteome</keyword>
<dbReference type="GO" id="GO:0043805">
    <property type="term" value="F:indolepyruvate ferredoxin oxidoreductase activity"/>
    <property type="evidence" value="ECO:0007669"/>
    <property type="project" value="UniProtKB-UniRule"/>
</dbReference>
<dbReference type="GO" id="GO:0051539">
    <property type="term" value="F:4 iron, 4 sulfur cluster binding"/>
    <property type="evidence" value="ECO:0007669"/>
    <property type="project" value="UniProtKB-UniRule"/>
</dbReference>
<dbReference type="SUPFAM" id="SSF54862">
    <property type="entry name" value="4Fe-4S ferredoxins"/>
    <property type="match status" value="1"/>
</dbReference>
<comment type="cofactor">
    <cofactor evidence="14 15">
        <name>[4Fe-4S] cluster</name>
        <dbReference type="ChEBI" id="CHEBI:49883"/>
    </cofactor>
    <text evidence="14 15">Binds 2 [4Fe-4S] clusters. In this family the first cluster has a non-standard and varying [4Fe-4S] binding motif CX(2)CX(2)CX(4-5)CP.</text>
</comment>
<evidence type="ECO:0000256" key="9">
    <source>
        <dbReference type="ARBA" id="ARBA00023002"/>
    </source>
</evidence>
<evidence type="ECO:0000256" key="14">
    <source>
        <dbReference type="PIRNR" id="PIRNR006439"/>
    </source>
</evidence>
<feature type="domain" description="4Fe-4S ferredoxin-type" evidence="16">
    <location>
        <begin position="535"/>
        <end position="563"/>
    </location>
</feature>
<dbReference type="Pfam" id="PF02775">
    <property type="entry name" value="TPP_enzyme_C"/>
    <property type="match status" value="1"/>
</dbReference>
<dbReference type="Proteomes" id="UP000315343">
    <property type="component" value="Unassembled WGS sequence"/>
</dbReference>
<evidence type="ECO:0000256" key="12">
    <source>
        <dbReference type="ARBA" id="ARBA00030514"/>
    </source>
</evidence>
<dbReference type="PIRSF" id="PIRSF006439">
    <property type="entry name" value="Indolepyruvate_ferr_oxidored"/>
    <property type="match status" value="1"/>
</dbReference>
<dbReference type="PROSITE" id="PS00198">
    <property type="entry name" value="4FE4S_FER_1"/>
    <property type="match status" value="1"/>
</dbReference>
<keyword evidence="9 14" id="KW-0560">Oxidoreductase</keyword>
<dbReference type="InterPro" id="IPR045025">
    <property type="entry name" value="HACL1-like"/>
</dbReference>
<protein>
    <recommendedName>
        <fullName evidence="4 14">Indolepyruvate oxidoreductase subunit IorA</fullName>
        <shortName evidence="14">IOR</shortName>
        <ecNumber evidence="3 14">1.2.7.8</ecNumber>
    </recommendedName>
    <alternativeName>
        <fullName evidence="12 14">Indolepyruvate ferredoxin oxidoreductase subunit alpha</fullName>
    </alternativeName>
</protein>
<dbReference type="InterPro" id="IPR017900">
    <property type="entry name" value="4Fe4S_Fe_S_CS"/>
</dbReference>
<dbReference type="SUPFAM" id="SSF52518">
    <property type="entry name" value="Thiamin diphosphate-binding fold (THDP-binding)"/>
    <property type="match status" value="2"/>
</dbReference>
<dbReference type="Pfam" id="PF12838">
    <property type="entry name" value="Fer4_7"/>
    <property type="match status" value="1"/>
</dbReference>
<dbReference type="GO" id="GO:0030976">
    <property type="term" value="F:thiamine pyrophosphate binding"/>
    <property type="evidence" value="ECO:0007669"/>
    <property type="project" value="InterPro"/>
</dbReference>
<keyword evidence="6 14" id="KW-0004">4Fe-4S</keyword>
<dbReference type="OrthoDB" id="9794954at2"/>
<feature type="binding site" evidence="15">
    <location>
        <position position="580"/>
    </location>
    <ligand>
        <name>[4Fe-4S] cluster</name>
        <dbReference type="ChEBI" id="CHEBI:49883"/>
        <label>2</label>
    </ligand>
</feature>
<dbReference type="NCBIfam" id="TIGR03336">
    <property type="entry name" value="IOR_alpha"/>
    <property type="match status" value="1"/>
</dbReference>
<dbReference type="EC" id="1.2.7.8" evidence="3 14"/>
<keyword evidence="17" id="KW-0670">Pyruvate</keyword>
<evidence type="ECO:0000313" key="18">
    <source>
        <dbReference type="Proteomes" id="UP000315343"/>
    </source>
</evidence>
<dbReference type="RefSeq" id="WP_145082746.1">
    <property type="nucleotide sequence ID" value="NZ_VLKH01000004.1"/>
</dbReference>
<dbReference type="SUPFAM" id="SSF52922">
    <property type="entry name" value="TK C-terminal domain-like"/>
    <property type="match status" value="1"/>
</dbReference>
<feature type="domain" description="4Fe-4S ferredoxin-type" evidence="16">
    <location>
        <begin position="565"/>
        <end position="594"/>
    </location>
</feature>
<keyword evidence="7 14" id="KW-0479">Metal-binding</keyword>
<dbReference type="InterPro" id="IPR017721">
    <property type="entry name" value="IorA"/>
</dbReference>
<keyword evidence="10 14" id="KW-0408">Iron</keyword>
<evidence type="ECO:0000259" key="16">
    <source>
        <dbReference type="PROSITE" id="PS51379"/>
    </source>
</evidence>
<evidence type="ECO:0000256" key="5">
    <source>
        <dbReference type="ARBA" id="ARBA00022448"/>
    </source>
</evidence>
<evidence type="ECO:0000256" key="1">
    <source>
        <dbReference type="ARBA" id="ARBA00002995"/>
    </source>
</evidence>
<dbReference type="PANTHER" id="PTHR43710">
    <property type="entry name" value="2-HYDROXYACYL-COA LYASE"/>
    <property type="match status" value="1"/>
</dbReference>
<comment type="catalytic activity">
    <reaction evidence="13 14">
        <text>indole-3-pyruvate + 2 oxidized [2Fe-2S]-[ferredoxin] + CoA = (indol-3-yl)acetyl-CoA + 2 reduced [2Fe-2S]-[ferredoxin] + CO2 + H(+)</text>
        <dbReference type="Rhea" id="RHEA:12645"/>
        <dbReference type="Rhea" id="RHEA-COMP:10000"/>
        <dbReference type="Rhea" id="RHEA-COMP:10001"/>
        <dbReference type="ChEBI" id="CHEBI:15378"/>
        <dbReference type="ChEBI" id="CHEBI:16526"/>
        <dbReference type="ChEBI" id="CHEBI:17640"/>
        <dbReference type="ChEBI" id="CHEBI:33737"/>
        <dbReference type="ChEBI" id="CHEBI:33738"/>
        <dbReference type="ChEBI" id="CHEBI:57271"/>
        <dbReference type="ChEBI" id="CHEBI:57287"/>
        <dbReference type="EC" id="1.2.7.8"/>
    </reaction>
</comment>
<dbReference type="InterPro" id="IPR009014">
    <property type="entry name" value="Transketo_C/PFOR_II"/>
</dbReference>
<feature type="binding site" evidence="15">
    <location>
        <position position="544"/>
    </location>
    <ligand>
        <name>[4Fe-4S] cluster</name>
        <dbReference type="ChEBI" id="CHEBI:49883"/>
        <label>1</label>
    </ligand>
</feature>
<reference evidence="17 18" key="1">
    <citation type="submission" date="2019-07" db="EMBL/GenBank/DDBJ databases">
        <title>Genomic Encyclopedia of Type Strains, Phase I: the one thousand microbial genomes (KMG-I) project.</title>
        <authorList>
            <person name="Kyrpides N."/>
        </authorList>
    </citation>
    <scope>NUCLEOTIDE SEQUENCE [LARGE SCALE GENOMIC DNA]</scope>
    <source>
        <strain evidence="17 18">DSM 13558</strain>
    </source>
</reference>
<dbReference type="AlphaFoldDB" id="A0A562JC35"/>
<dbReference type="InterPro" id="IPR011766">
    <property type="entry name" value="TPP_enzyme_TPP-bd"/>
</dbReference>
<dbReference type="EMBL" id="VLKH01000004">
    <property type="protein sequence ID" value="TWH80690.1"/>
    <property type="molecule type" value="Genomic_DNA"/>
</dbReference>
<dbReference type="InterPro" id="IPR029061">
    <property type="entry name" value="THDP-binding"/>
</dbReference>
<keyword evidence="8 14" id="KW-0249">Electron transport</keyword>
<dbReference type="Gene3D" id="3.40.50.920">
    <property type="match status" value="1"/>
</dbReference>
<sequence length="594" mass="65489">MKKLMTGNEAIARGAYEAGVRYASAYPGTPSTEILENIALYKENIVAEWAVNEKVALETAIGASMAGARAIASMKHVGVNVAADPLFTVAYTGVYGGLVLVSADEPGQHSSQNEQDNRNYAKSAKIPMLEPSDSQESKDMTKTALELSEKYDTPVLLRMTTRVCHSKAIVECVEREEKEIIPYKKDINKYVTVPAIARKLRAKVEERQHKLLEFSNTTKLNFFEWNDTAVGVITSGVCYSYAKEVFGNTVSYLKLGFTQPLPTEKISEFCSKIEKVYVIEENDPYIEEQVKILGFECFGKNTFPPFGEMLPEVIRASVFGETLPTVEYDEKEVVSRPPTLCAGCPHRGFYYELGKRKNVLVSGDIGCYSLAFAEPYNCTDHNICMGASMSVGHGAQKVFNMQQDSKMRVVSCLGDSTFFHTGINSLMNVLYNNSNTVNVILDNRITGMTGHQENPGSGYSLQGDKTVILDIEKIVKGIGFNNVAVINPNDLKAVKTALDWALALDEPSVIITRWPCVLKKFSPEDKEEFKDAFKTYCAVDTEKCIGCKACTRTGCPAISFDKSEKKSFIDKNSCVGCEVCVQVCPVNAIGKVEA</sequence>
<evidence type="ECO:0000256" key="15">
    <source>
        <dbReference type="PIRSR" id="PIRSR006439-50"/>
    </source>
</evidence>
<organism evidence="17 18">
    <name type="scientific">Sedimentibacter saalensis</name>
    <dbReference type="NCBI Taxonomy" id="130788"/>
    <lineage>
        <taxon>Bacteria</taxon>
        <taxon>Bacillati</taxon>
        <taxon>Bacillota</taxon>
        <taxon>Tissierellia</taxon>
        <taxon>Sedimentibacter</taxon>
    </lineage>
</organism>
<dbReference type="FunFam" id="3.40.50.970:FF:000039">
    <property type="entry name" value="Indolepyruvate oxidoreductase subunit IorA"/>
    <property type="match status" value="1"/>
</dbReference>
<keyword evidence="11 14" id="KW-0411">Iron-sulfur</keyword>
<feature type="binding site" evidence="15">
    <location>
        <position position="555"/>
    </location>
    <ligand>
        <name>[4Fe-4S] cluster</name>
        <dbReference type="ChEBI" id="CHEBI:49883"/>
        <label>2</label>
    </ligand>
</feature>
<evidence type="ECO:0000256" key="11">
    <source>
        <dbReference type="ARBA" id="ARBA00023014"/>
    </source>
</evidence>
<evidence type="ECO:0000256" key="3">
    <source>
        <dbReference type="ARBA" id="ARBA00012812"/>
    </source>
</evidence>
<name>A0A562JC35_9FIRM</name>
<comment type="caution">
    <text evidence="17">The sequence shown here is derived from an EMBL/GenBank/DDBJ whole genome shotgun (WGS) entry which is preliminary data.</text>
</comment>